<keyword evidence="1" id="KW-0175">Coiled coil</keyword>
<gene>
    <name evidence="2" type="ORF">LCGC14_1297830</name>
</gene>
<feature type="coiled-coil region" evidence="1">
    <location>
        <begin position="21"/>
        <end position="48"/>
    </location>
</feature>
<dbReference type="EMBL" id="LAZR01007546">
    <property type="protein sequence ID" value="KKM84564.1"/>
    <property type="molecule type" value="Genomic_DNA"/>
</dbReference>
<evidence type="ECO:0000313" key="2">
    <source>
        <dbReference type="EMBL" id="KKM84564.1"/>
    </source>
</evidence>
<accession>A0A0F9KQT0</accession>
<organism evidence="2">
    <name type="scientific">marine sediment metagenome</name>
    <dbReference type="NCBI Taxonomy" id="412755"/>
    <lineage>
        <taxon>unclassified sequences</taxon>
        <taxon>metagenomes</taxon>
        <taxon>ecological metagenomes</taxon>
    </lineage>
</organism>
<protein>
    <submittedName>
        <fullName evidence="2">Uncharacterized protein</fullName>
    </submittedName>
</protein>
<sequence length="279" mass="30835">HKYKVLQGKYNAEVPKLSRDLRDSQGQVTELRQRINNTESLIASMQAVDTPAAPAEPTAVELPVVTEEEIRQFGPDLVDLIGRVAERTLLPQIDSRVQPLGDRIAVGEQNASKTRKDELKSNRDKLLDALTTAVPEWTEQNEDKVFLRWLNENDPYAGVPRGALLTNAFNSNNVEVVIAIFKGFQTENAVVAPEGEVTPPVIPEEPQLALEDLVAPGTPKTGTASAPDESGKRVWSRKMISDFYAAKNEVHRKGQELSDEFIALEKDLFAAQKDGRITA</sequence>
<name>A0A0F9KQT0_9ZZZZ</name>
<proteinExistence type="predicted"/>
<comment type="caution">
    <text evidence="2">The sequence shown here is derived from an EMBL/GenBank/DDBJ whole genome shotgun (WGS) entry which is preliminary data.</text>
</comment>
<evidence type="ECO:0000256" key="1">
    <source>
        <dbReference type="SAM" id="Coils"/>
    </source>
</evidence>
<feature type="non-terminal residue" evidence="2">
    <location>
        <position position="1"/>
    </location>
</feature>
<reference evidence="2" key="1">
    <citation type="journal article" date="2015" name="Nature">
        <title>Complex archaea that bridge the gap between prokaryotes and eukaryotes.</title>
        <authorList>
            <person name="Spang A."/>
            <person name="Saw J.H."/>
            <person name="Jorgensen S.L."/>
            <person name="Zaremba-Niedzwiedzka K."/>
            <person name="Martijn J."/>
            <person name="Lind A.E."/>
            <person name="van Eijk R."/>
            <person name="Schleper C."/>
            <person name="Guy L."/>
            <person name="Ettema T.J."/>
        </authorList>
    </citation>
    <scope>NUCLEOTIDE SEQUENCE</scope>
</reference>
<dbReference type="AlphaFoldDB" id="A0A0F9KQT0"/>